<dbReference type="Pfam" id="PF25258">
    <property type="entry name" value="DUF7859"/>
    <property type="match status" value="1"/>
</dbReference>
<evidence type="ECO:0000313" key="3">
    <source>
        <dbReference type="Proteomes" id="UP000236740"/>
    </source>
</evidence>
<dbReference type="Proteomes" id="UP000236740">
    <property type="component" value="Unassembled WGS sequence"/>
</dbReference>
<dbReference type="InterPro" id="IPR057181">
    <property type="entry name" value="DUF7859"/>
</dbReference>
<keyword evidence="1" id="KW-0472">Membrane</keyword>
<organism evidence="2 3">
    <name type="scientific">Halobellus limi</name>
    <dbReference type="NCBI Taxonomy" id="699433"/>
    <lineage>
        <taxon>Archaea</taxon>
        <taxon>Methanobacteriati</taxon>
        <taxon>Methanobacteriota</taxon>
        <taxon>Stenosarchaea group</taxon>
        <taxon>Halobacteria</taxon>
        <taxon>Halobacteriales</taxon>
        <taxon>Haloferacaceae</taxon>
        <taxon>Halobellus</taxon>
    </lineage>
</organism>
<dbReference type="GeneID" id="39857016"/>
<keyword evidence="3" id="KW-1185">Reference proteome</keyword>
<dbReference type="RefSeq" id="WP_200820846.1">
    <property type="nucleotide sequence ID" value="NZ_CP031311.1"/>
</dbReference>
<accession>A0A1H5VH00</accession>
<gene>
    <name evidence="2" type="ORF">SAMN04488133_0962</name>
</gene>
<dbReference type="OrthoDB" id="305941at2157"/>
<protein>
    <submittedName>
        <fullName evidence="2">Uncharacterized protein</fullName>
    </submittedName>
</protein>
<evidence type="ECO:0000313" key="2">
    <source>
        <dbReference type="EMBL" id="SEF86592.1"/>
    </source>
</evidence>
<proteinExistence type="predicted"/>
<reference evidence="2 3" key="1">
    <citation type="submission" date="2016-10" db="EMBL/GenBank/DDBJ databases">
        <authorList>
            <person name="de Groot N.N."/>
        </authorList>
    </citation>
    <scope>NUCLEOTIDE SEQUENCE [LARGE SCALE GENOMIC DNA]</scope>
    <source>
        <strain evidence="2 3">CGMCC 1.10331</strain>
    </source>
</reference>
<dbReference type="AlphaFoldDB" id="A0A1H5VH00"/>
<name>A0A1H5VH00_9EURY</name>
<keyword evidence="1" id="KW-1133">Transmembrane helix</keyword>
<sequence length="73" mass="8056">MLARQPGVVGRSRALRPDGDPAQVDVVVDFVASNPALIVLLVFLLGFVFFAYLFVRRTLTGLRDGFDEGYRGK</sequence>
<dbReference type="EMBL" id="FNVN01000001">
    <property type="protein sequence ID" value="SEF86592.1"/>
    <property type="molecule type" value="Genomic_DNA"/>
</dbReference>
<feature type="transmembrane region" description="Helical" evidence="1">
    <location>
        <begin position="36"/>
        <end position="55"/>
    </location>
</feature>
<keyword evidence="1" id="KW-0812">Transmembrane</keyword>
<evidence type="ECO:0000256" key="1">
    <source>
        <dbReference type="SAM" id="Phobius"/>
    </source>
</evidence>